<dbReference type="Proteomes" id="UP000315971">
    <property type="component" value="Unassembled WGS sequence"/>
</dbReference>
<sequence length="81" mass="9638">MNESDFDKLVSYTLRVELINGKVLFYRIDTNNKIFLINNLRERSDGDDSSDKKLAFLETFFGKILLMKTWMKKVNIDYIHN</sequence>
<accession>A0A521C5L0</accession>
<keyword evidence="2" id="KW-1185">Reference proteome</keyword>
<dbReference type="EMBL" id="FXSZ01000003">
    <property type="protein sequence ID" value="SMO54683.1"/>
    <property type="molecule type" value="Genomic_DNA"/>
</dbReference>
<protein>
    <submittedName>
        <fullName evidence="1">Uncharacterized protein</fullName>
    </submittedName>
</protein>
<proteinExistence type="predicted"/>
<organism evidence="1 2">
    <name type="scientific">Solitalea koreensis</name>
    <dbReference type="NCBI Taxonomy" id="543615"/>
    <lineage>
        <taxon>Bacteria</taxon>
        <taxon>Pseudomonadati</taxon>
        <taxon>Bacteroidota</taxon>
        <taxon>Sphingobacteriia</taxon>
        <taxon>Sphingobacteriales</taxon>
        <taxon>Sphingobacteriaceae</taxon>
        <taxon>Solitalea</taxon>
    </lineage>
</organism>
<evidence type="ECO:0000313" key="2">
    <source>
        <dbReference type="Proteomes" id="UP000315971"/>
    </source>
</evidence>
<name>A0A521C5L0_9SPHI</name>
<evidence type="ECO:0000313" key="1">
    <source>
        <dbReference type="EMBL" id="SMO54683.1"/>
    </source>
</evidence>
<reference evidence="1 2" key="1">
    <citation type="submission" date="2017-05" db="EMBL/GenBank/DDBJ databases">
        <authorList>
            <person name="Varghese N."/>
            <person name="Submissions S."/>
        </authorList>
    </citation>
    <scope>NUCLEOTIDE SEQUENCE [LARGE SCALE GENOMIC DNA]</scope>
    <source>
        <strain evidence="1 2">DSM 21342</strain>
    </source>
</reference>
<gene>
    <name evidence="1" type="ORF">SAMN06265350_103226</name>
</gene>
<dbReference type="AlphaFoldDB" id="A0A521C5L0"/>